<dbReference type="Proteomes" id="UP001056384">
    <property type="component" value="Chromosome 9"/>
</dbReference>
<name>A0A9Q9EPZ7_9PEZI</name>
<feature type="compositionally biased region" description="Polar residues" evidence="1">
    <location>
        <begin position="1"/>
        <end position="10"/>
    </location>
</feature>
<reference evidence="2" key="1">
    <citation type="submission" date="2022-06" db="EMBL/GenBank/DDBJ databases">
        <title>Complete genome sequences of two strains of the flax pathogen Septoria linicola.</title>
        <authorList>
            <person name="Lapalu N."/>
            <person name="Simon A."/>
            <person name="Demenou B."/>
            <person name="Paumier D."/>
            <person name="Guillot M.-P."/>
            <person name="Gout L."/>
            <person name="Valade R."/>
        </authorList>
    </citation>
    <scope>NUCLEOTIDE SEQUENCE</scope>
    <source>
        <strain evidence="2">SE15195</strain>
    </source>
</reference>
<dbReference type="EMBL" id="CP099426">
    <property type="protein sequence ID" value="USW57033.1"/>
    <property type="molecule type" value="Genomic_DNA"/>
</dbReference>
<accession>A0A9Q9EPZ7</accession>
<protein>
    <submittedName>
        <fullName evidence="2">Uncharacterized protein</fullName>
    </submittedName>
</protein>
<evidence type="ECO:0000256" key="1">
    <source>
        <dbReference type="SAM" id="MobiDB-lite"/>
    </source>
</evidence>
<evidence type="ECO:0000313" key="3">
    <source>
        <dbReference type="Proteomes" id="UP001056384"/>
    </source>
</evidence>
<feature type="compositionally biased region" description="Polar residues" evidence="1">
    <location>
        <begin position="18"/>
        <end position="27"/>
    </location>
</feature>
<proteinExistence type="predicted"/>
<organism evidence="2 3">
    <name type="scientific">Septoria linicola</name>
    <dbReference type="NCBI Taxonomy" id="215465"/>
    <lineage>
        <taxon>Eukaryota</taxon>
        <taxon>Fungi</taxon>
        <taxon>Dikarya</taxon>
        <taxon>Ascomycota</taxon>
        <taxon>Pezizomycotina</taxon>
        <taxon>Dothideomycetes</taxon>
        <taxon>Dothideomycetidae</taxon>
        <taxon>Mycosphaerellales</taxon>
        <taxon>Mycosphaerellaceae</taxon>
        <taxon>Septoria</taxon>
    </lineage>
</organism>
<sequence length="225" mass="26185">MPCNNKSSKPQQQDDQDWSSTTAYQPESSTKADSVAVLINIPRIYQKVKTEISRILNKKTSEITFYASVTNDSGVTVKRTQHIRRVRNNGKKHKMQILAAREWAREQDLRCRERGSTGTKIVVGWYAVGQGDQGVEWIDGPDDRDHRVLERESRYRAARDREMKQRTEVARECERQRESRTRRGLDLERETESSSRRGLDLQRLPVMSRKGKGVAQDPREWIHAY</sequence>
<feature type="compositionally biased region" description="Basic and acidic residues" evidence="1">
    <location>
        <begin position="158"/>
        <end position="200"/>
    </location>
</feature>
<feature type="region of interest" description="Disordered" evidence="1">
    <location>
        <begin position="1"/>
        <end position="27"/>
    </location>
</feature>
<gene>
    <name evidence="2" type="ORF">Slin15195_G103520</name>
</gene>
<evidence type="ECO:0000313" key="2">
    <source>
        <dbReference type="EMBL" id="USW57033.1"/>
    </source>
</evidence>
<dbReference type="AlphaFoldDB" id="A0A9Q9EPZ7"/>
<feature type="region of interest" description="Disordered" evidence="1">
    <location>
        <begin position="158"/>
        <end position="225"/>
    </location>
</feature>
<keyword evidence="3" id="KW-1185">Reference proteome</keyword>